<dbReference type="PANTHER" id="PTHR43201:SF5">
    <property type="entry name" value="MEDIUM-CHAIN ACYL-COA LIGASE ACSF2, MITOCHONDRIAL"/>
    <property type="match status" value="1"/>
</dbReference>
<evidence type="ECO:0000256" key="1">
    <source>
        <dbReference type="ARBA" id="ARBA00006432"/>
    </source>
</evidence>
<keyword evidence="5" id="KW-1185">Reference proteome</keyword>
<dbReference type="InterPro" id="IPR000873">
    <property type="entry name" value="AMP-dep_synth/lig_dom"/>
</dbReference>
<comment type="similarity">
    <text evidence="1">Belongs to the ATP-dependent AMP-binding enzyme family.</text>
</comment>
<reference evidence="4 5" key="1">
    <citation type="submission" date="2016-10" db="EMBL/GenBank/DDBJ databases">
        <authorList>
            <person name="de Groot N.N."/>
        </authorList>
    </citation>
    <scope>NUCLEOTIDE SEQUENCE [LARGE SCALE GENOMIC DNA]</scope>
    <source>
        <strain evidence="4 5">DSM 21039</strain>
    </source>
</reference>
<feature type="domain" description="AMP-dependent synthetase/ligase" evidence="3">
    <location>
        <begin position="121"/>
        <end position="323"/>
    </location>
</feature>
<dbReference type="InterPro" id="IPR045851">
    <property type="entry name" value="AMP-bd_C_sf"/>
</dbReference>
<dbReference type="Gene3D" id="3.40.50.12780">
    <property type="entry name" value="N-terminal domain of ligase-like"/>
    <property type="match status" value="1"/>
</dbReference>
<dbReference type="SUPFAM" id="SSF56801">
    <property type="entry name" value="Acetyl-CoA synthetase-like"/>
    <property type="match status" value="1"/>
</dbReference>
<dbReference type="RefSeq" id="WP_089920148.1">
    <property type="nucleotide sequence ID" value="NZ_FOBB01000011.1"/>
</dbReference>
<dbReference type="GO" id="GO:0006631">
    <property type="term" value="P:fatty acid metabolic process"/>
    <property type="evidence" value="ECO:0007669"/>
    <property type="project" value="TreeGrafter"/>
</dbReference>
<dbReference type="Pfam" id="PF00501">
    <property type="entry name" value="AMP-binding"/>
    <property type="match status" value="1"/>
</dbReference>
<dbReference type="EMBL" id="FOBB01000011">
    <property type="protein sequence ID" value="SEN56459.1"/>
    <property type="molecule type" value="Genomic_DNA"/>
</dbReference>
<accession>A0A1H8HK03</accession>
<evidence type="ECO:0000313" key="4">
    <source>
        <dbReference type="EMBL" id="SEN56459.1"/>
    </source>
</evidence>
<dbReference type="STRING" id="573321.SAMN04488505_11185"/>
<protein>
    <submittedName>
        <fullName evidence="4">Acyl-CoA synthetase (AMP-forming)/AMP-acid ligase II</fullName>
    </submittedName>
</protein>
<dbReference type="Gene3D" id="3.30.300.30">
    <property type="match status" value="1"/>
</dbReference>
<dbReference type="AlphaFoldDB" id="A0A1H8HK03"/>
<proteinExistence type="inferred from homology"/>
<evidence type="ECO:0000256" key="2">
    <source>
        <dbReference type="ARBA" id="ARBA00022598"/>
    </source>
</evidence>
<organism evidence="4 5">
    <name type="scientific">Chitinophaga rupis</name>
    <dbReference type="NCBI Taxonomy" id="573321"/>
    <lineage>
        <taxon>Bacteria</taxon>
        <taxon>Pseudomonadati</taxon>
        <taxon>Bacteroidota</taxon>
        <taxon>Chitinophagia</taxon>
        <taxon>Chitinophagales</taxon>
        <taxon>Chitinophagaceae</taxon>
        <taxon>Chitinophaga</taxon>
    </lineage>
</organism>
<evidence type="ECO:0000259" key="3">
    <source>
        <dbReference type="Pfam" id="PF00501"/>
    </source>
</evidence>
<evidence type="ECO:0000313" key="5">
    <source>
        <dbReference type="Proteomes" id="UP000198984"/>
    </source>
</evidence>
<dbReference type="Proteomes" id="UP000198984">
    <property type="component" value="Unassembled WGS sequence"/>
</dbReference>
<name>A0A1H8HK03_9BACT</name>
<dbReference type="OrthoDB" id="9765680at2"/>
<dbReference type="InterPro" id="IPR042099">
    <property type="entry name" value="ANL_N_sf"/>
</dbReference>
<gene>
    <name evidence="4" type="ORF">SAMN04488505_11185</name>
</gene>
<sequence>MTKLYDLIAANPQLEYVDAATGQHFGVSDLTHTLDLEPQHGLAFLYLDNSIAAIEALLNFLDSPFTIALLSPKLNIAYKQQLEQLYRPCYIYDPSRTAVEGFEATVRLFKNTVQAGYSIHPDIKVLLSTSGTTGSPKFVKLSEDNLVQNALSIIDYLPIQHHDVTPLTLPVFYSYGLSVFTTNSIAGGQVVCTSRDVVQKEFWEDFNRYGYTSVAGVPYVYEMLHRIGFCKKEYASLRYMTQAGGRLSPVLAKTFGEYMAVRDKRFYIMYGQTEATARMAYLPPEALLSKAGSIGIPVKNGRFDISPDTQELVYTGPNVFGGYATGTADLQTFDHHPVLYTGDMAEKDADGYYYITGRMKRFVKLFGTRVNLDEVEAILKNTLNGGTVACIGVEDKYLLVQHLGALDSSAIKQLLSEKLQLHVSVFRIQQVDEFLLTPNGKVDYTAMQQMGLAEKV</sequence>
<keyword evidence="2 4" id="KW-0436">Ligase</keyword>
<dbReference type="GO" id="GO:0031956">
    <property type="term" value="F:medium-chain fatty acid-CoA ligase activity"/>
    <property type="evidence" value="ECO:0007669"/>
    <property type="project" value="TreeGrafter"/>
</dbReference>
<dbReference type="PANTHER" id="PTHR43201">
    <property type="entry name" value="ACYL-COA SYNTHETASE"/>
    <property type="match status" value="1"/>
</dbReference>